<evidence type="ECO:0000256" key="2">
    <source>
        <dbReference type="SAM" id="SignalP"/>
    </source>
</evidence>
<evidence type="ECO:0000256" key="1">
    <source>
        <dbReference type="SAM" id="MobiDB-lite"/>
    </source>
</evidence>
<dbReference type="InterPro" id="IPR039561">
    <property type="entry name" value="Peptidase_M15C"/>
</dbReference>
<dbReference type="Pfam" id="PF13539">
    <property type="entry name" value="Peptidase_M15_4"/>
    <property type="match status" value="1"/>
</dbReference>
<gene>
    <name evidence="4" type="ORF">Raf01_50870</name>
</gene>
<dbReference type="InterPro" id="IPR009045">
    <property type="entry name" value="Zn_M74/Hedgehog-like"/>
</dbReference>
<dbReference type="PROSITE" id="PS51257">
    <property type="entry name" value="PROKAR_LIPOPROTEIN"/>
    <property type="match status" value="1"/>
</dbReference>
<evidence type="ECO:0000313" key="4">
    <source>
        <dbReference type="EMBL" id="GIH16915.1"/>
    </source>
</evidence>
<dbReference type="RefSeq" id="WP_203920491.1">
    <property type="nucleotide sequence ID" value="NZ_BONZ01000049.1"/>
</dbReference>
<feature type="chain" id="PRO_5035229107" description="Peptidase M15C domain-containing protein" evidence="2">
    <location>
        <begin position="19"/>
        <end position="255"/>
    </location>
</feature>
<sequence length="255" mass="26204">MVAAWRIRRILPAVVALAAVAVVGCSGDAQPPVRPSVAIGASPGASGTPTSTAVPTGPLPSSAPGATPSFIATVATLTAADVPHTWHSGCPVAPADLRLMHLSFWGFDKRPHIGTMVVNASVTGDVMKIFSVLYQQQFPIRRMQPEDAFNGSDADSMAADNTSGFNCPAGSSGAGHSSEHALGKAIDVNPVENPDASGKNPMPPAGKDFLNRSDLRPGMAVPNGVLVKAFTAAGWVWSGPSASGPNYQHFSTNGR</sequence>
<dbReference type="Gene3D" id="3.30.1380.10">
    <property type="match status" value="1"/>
</dbReference>
<dbReference type="SUPFAM" id="SSF55166">
    <property type="entry name" value="Hedgehog/DD-peptidase"/>
    <property type="match status" value="1"/>
</dbReference>
<organism evidence="4 5">
    <name type="scientific">Rugosimonospora africana</name>
    <dbReference type="NCBI Taxonomy" id="556532"/>
    <lineage>
        <taxon>Bacteria</taxon>
        <taxon>Bacillati</taxon>
        <taxon>Actinomycetota</taxon>
        <taxon>Actinomycetes</taxon>
        <taxon>Micromonosporales</taxon>
        <taxon>Micromonosporaceae</taxon>
        <taxon>Rugosimonospora</taxon>
    </lineage>
</organism>
<dbReference type="AlphaFoldDB" id="A0A8J3VS55"/>
<evidence type="ECO:0000259" key="3">
    <source>
        <dbReference type="Pfam" id="PF13539"/>
    </source>
</evidence>
<evidence type="ECO:0000313" key="5">
    <source>
        <dbReference type="Proteomes" id="UP000642748"/>
    </source>
</evidence>
<proteinExistence type="predicted"/>
<feature type="region of interest" description="Disordered" evidence="1">
    <location>
        <begin position="36"/>
        <end position="62"/>
    </location>
</feature>
<comment type="caution">
    <text evidence="4">The sequence shown here is derived from an EMBL/GenBank/DDBJ whole genome shotgun (WGS) entry which is preliminary data.</text>
</comment>
<feature type="signal peptide" evidence="2">
    <location>
        <begin position="1"/>
        <end position="18"/>
    </location>
</feature>
<keyword evidence="2" id="KW-0732">Signal</keyword>
<name>A0A8J3VS55_9ACTN</name>
<dbReference type="GO" id="GO:0008233">
    <property type="term" value="F:peptidase activity"/>
    <property type="evidence" value="ECO:0007669"/>
    <property type="project" value="InterPro"/>
</dbReference>
<feature type="domain" description="Peptidase M15C" evidence="3">
    <location>
        <begin position="173"/>
        <end position="251"/>
    </location>
</feature>
<dbReference type="Proteomes" id="UP000642748">
    <property type="component" value="Unassembled WGS sequence"/>
</dbReference>
<dbReference type="EMBL" id="BONZ01000049">
    <property type="protein sequence ID" value="GIH16915.1"/>
    <property type="molecule type" value="Genomic_DNA"/>
</dbReference>
<protein>
    <recommendedName>
        <fullName evidence="3">Peptidase M15C domain-containing protein</fullName>
    </recommendedName>
</protein>
<accession>A0A8J3VS55</accession>
<feature type="compositionally biased region" description="Polar residues" evidence="1">
    <location>
        <begin position="45"/>
        <end position="54"/>
    </location>
</feature>
<keyword evidence="5" id="KW-1185">Reference proteome</keyword>
<reference evidence="4" key="1">
    <citation type="submission" date="2021-01" db="EMBL/GenBank/DDBJ databases">
        <title>Whole genome shotgun sequence of Rugosimonospora africana NBRC 104875.</title>
        <authorList>
            <person name="Komaki H."/>
            <person name="Tamura T."/>
        </authorList>
    </citation>
    <scope>NUCLEOTIDE SEQUENCE</scope>
    <source>
        <strain evidence="4">NBRC 104875</strain>
    </source>
</reference>